<evidence type="ECO:0000259" key="1">
    <source>
        <dbReference type="Pfam" id="PF05627"/>
    </source>
</evidence>
<evidence type="ECO:0000313" key="3">
    <source>
        <dbReference type="Proteomes" id="UP001418222"/>
    </source>
</evidence>
<keyword evidence="3" id="KW-1185">Reference proteome</keyword>
<dbReference type="Pfam" id="PF05627">
    <property type="entry name" value="AvrRpt-cleavage"/>
    <property type="match status" value="1"/>
</dbReference>
<name>A0AAP0GD59_9ASPA</name>
<proteinExistence type="predicted"/>
<protein>
    <recommendedName>
        <fullName evidence="1">RIN4 pathogenic type III effector avirulence factor Avr cleavage site domain-containing protein</fullName>
    </recommendedName>
</protein>
<dbReference type="Proteomes" id="UP001418222">
    <property type="component" value="Unassembled WGS sequence"/>
</dbReference>
<gene>
    <name evidence="2" type="ORF">KSP39_PZI002990</name>
</gene>
<feature type="domain" description="RIN4 pathogenic type III effector avirulence factor Avr cleavage site" evidence="1">
    <location>
        <begin position="10"/>
        <end position="41"/>
    </location>
</feature>
<accession>A0AAP0GD59</accession>
<dbReference type="PANTHER" id="PTHR33882">
    <property type="entry name" value="PATHOGENIC TYPE III EFFECTOR AVIRULENCE FACTOR AVR AVRRPT-CLEAVAGE: CLEAVAGE SITE PROTEIN"/>
    <property type="match status" value="1"/>
</dbReference>
<reference evidence="2 3" key="1">
    <citation type="journal article" date="2022" name="Nat. Plants">
        <title>Genomes of leafy and leafless Platanthera orchids illuminate the evolution of mycoheterotrophy.</title>
        <authorList>
            <person name="Li M.H."/>
            <person name="Liu K.W."/>
            <person name="Li Z."/>
            <person name="Lu H.C."/>
            <person name="Ye Q.L."/>
            <person name="Zhang D."/>
            <person name="Wang J.Y."/>
            <person name="Li Y.F."/>
            <person name="Zhong Z.M."/>
            <person name="Liu X."/>
            <person name="Yu X."/>
            <person name="Liu D.K."/>
            <person name="Tu X.D."/>
            <person name="Liu B."/>
            <person name="Hao Y."/>
            <person name="Liao X.Y."/>
            <person name="Jiang Y.T."/>
            <person name="Sun W.H."/>
            <person name="Chen J."/>
            <person name="Chen Y.Q."/>
            <person name="Ai Y."/>
            <person name="Zhai J.W."/>
            <person name="Wu S.S."/>
            <person name="Zhou Z."/>
            <person name="Hsiao Y.Y."/>
            <person name="Wu W.L."/>
            <person name="Chen Y.Y."/>
            <person name="Lin Y.F."/>
            <person name="Hsu J.L."/>
            <person name="Li C.Y."/>
            <person name="Wang Z.W."/>
            <person name="Zhao X."/>
            <person name="Zhong W.Y."/>
            <person name="Ma X.K."/>
            <person name="Ma L."/>
            <person name="Huang J."/>
            <person name="Chen G.Z."/>
            <person name="Huang M.Z."/>
            <person name="Huang L."/>
            <person name="Peng D.H."/>
            <person name="Luo Y.B."/>
            <person name="Zou S.Q."/>
            <person name="Chen S.P."/>
            <person name="Lan S."/>
            <person name="Tsai W.C."/>
            <person name="Van de Peer Y."/>
            <person name="Liu Z.J."/>
        </authorList>
    </citation>
    <scope>NUCLEOTIDE SEQUENCE [LARGE SCALE GENOMIC DNA]</scope>
    <source>
        <strain evidence="2">Lor287</strain>
    </source>
</reference>
<sequence>MDSNIEQSKEWMSVPAFGDWDKLKGMPDYSMDFSKIRESRKQSKSDYNRIYLGNDSELLSRSIVAPAASNPSLHPRQSPPAERKKFMSYFVCCGSKIAS</sequence>
<comment type="caution">
    <text evidence="2">The sequence shown here is derived from an EMBL/GenBank/DDBJ whole genome shotgun (WGS) entry which is preliminary data.</text>
</comment>
<dbReference type="AlphaFoldDB" id="A0AAP0GD59"/>
<dbReference type="EMBL" id="JBBWWQ010000003">
    <property type="protein sequence ID" value="KAK8952149.1"/>
    <property type="molecule type" value="Genomic_DNA"/>
</dbReference>
<evidence type="ECO:0000313" key="2">
    <source>
        <dbReference type="EMBL" id="KAK8952149.1"/>
    </source>
</evidence>
<dbReference type="PANTHER" id="PTHR33882:SF2">
    <property type="entry name" value="EXPRESSED PROTEIN"/>
    <property type="match status" value="1"/>
</dbReference>
<organism evidence="2 3">
    <name type="scientific">Platanthera zijinensis</name>
    <dbReference type="NCBI Taxonomy" id="2320716"/>
    <lineage>
        <taxon>Eukaryota</taxon>
        <taxon>Viridiplantae</taxon>
        <taxon>Streptophyta</taxon>
        <taxon>Embryophyta</taxon>
        <taxon>Tracheophyta</taxon>
        <taxon>Spermatophyta</taxon>
        <taxon>Magnoliopsida</taxon>
        <taxon>Liliopsida</taxon>
        <taxon>Asparagales</taxon>
        <taxon>Orchidaceae</taxon>
        <taxon>Orchidoideae</taxon>
        <taxon>Orchideae</taxon>
        <taxon>Orchidinae</taxon>
        <taxon>Platanthera</taxon>
    </lineage>
</organism>
<dbReference type="InterPro" id="IPR008700">
    <property type="entry name" value="TypeIII_avirulence_cleave"/>
</dbReference>